<dbReference type="Proteomes" id="UP000754563">
    <property type="component" value="Unassembled WGS sequence"/>
</dbReference>
<dbReference type="Pfam" id="PF01551">
    <property type="entry name" value="Peptidase_M23"/>
    <property type="match status" value="1"/>
</dbReference>
<reference evidence="3" key="1">
    <citation type="submission" date="2020-04" db="EMBL/GenBank/DDBJ databases">
        <authorList>
            <person name="Zhang T."/>
        </authorList>
    </citation>
    <scope>NUCLEOTIDE SEQUENCE</scope>
    <source>
        <strain evidence="3">HKST-UBA11</strain>
    </source>
</reference>
<feature type="domain" description="M23ase beta-sheet core" evidence="2">
    <location>
        <begin position="224"/>
        <end position="296"/>
    </location>
</feature>
<name>A0A955RLC2_9BACT</name>
<proteinExistence type="predicted"/>
<dbReference type="SUPFAM" id="SSF51261">
    <property type="entry name" value="Duplicated hybrid motif"/>
    <property type="match status" value="1"/>
</dbReference>
<dbReference type="CDD" id="cd12797">
    <property type="entry name" value="M23_peptidase"/>
    <property type="match status" value="1"/>
</dbReference>
<sequence length="315" mass="35904">MKAVVALYLWKHKWKILLALLFSCLFVMLGLEAIALQFTASQRAEILNISEAHRLCIEESEDEFNIEFELLASYGKVISDFDEEYVGEGIGFLEISEEDWQAYLESLEDPELELDYEDICTNYDALAYTLSLLEGDSDQKIELYTYPNREEVLEWYERYSGLMLIPYGNPLGLERVDLMTITSGYNVVRTIGGVRKVHKGVDFVPSTTWFSENPGLTAEQSINRAILPGEVNNFVDQYGALCTYVTNEQYRTLYCHCSAHLAEQGSYARYGDPICFMGNTGFSTGTHTHMAVYEKGLIGWNLIDPTAFFYINLDE</sequence>
<comment type="caution">
    <text evidence="3">The sequence shown here is derived from an EMBL/GenBank/DDBJ whole genome shotgun (WGS) entry which is preliminary data.</text>
</comment>
<dbReference type="InterPro" id="IPR016047">
    <property type="entry name" value="M23ase_b-sheet_dom"/>
</dbReference>
<gene>
    <name evidence="3" type="ORF">KC717_06000</name>
</gene>
<evidence type="ECO:0000256" key="1">
    <source>
        <dbReference type="ARBA" id="ARBA00022729"/>
    </source>
</evidence>
<dbReference type="InterPro" id="IPR011055">
    <property type="entry name" value="Dup_hybrid_motif"/>
</dbReference>
<dbReference type="PANTHER" id="PTHR21666:SF289">
    <property type="entry name" value="L-ALA--D-GLU ENDOPEPTIDASE"/>
    <property type="match status" value="1"/>
</dbReference>
<organism evidence="3 4">
    <name type="scientific">Candidatus Dojkabacteria bacterium</name>
    <dbReference type="NCBI Taxonomy" id="2099670"/>
    <lineage>
        <taxon>Bacteria</taxon>
        <taxon>Candidatus Dojkabacteria</taxon>
    </lineage>
</organism>
<dbReference type="Gene3D" id="2.70.70.10">
    <property type="entry name" value="Glucose Permease (Domain IIA)"/>
    <property type="match status" value="1"/>
</dbReference>
<dbReference type="AlphaFoldDB" id="A0A955RLC2"/>
<accession>A0A955RLC2</accession>
<dbReference type="PANTHER" id="PTHR21666">
    <property type="entry name" value="PEPTIDASE-RELATED"/>
    <property type="match status" value="1"/>
</dbReference>
<dbReference type="GO" id="GO:0004222">
    <property type="term" value="F:metalloendopeptidase activity"/>
    <property type="evidence" value="ECO:0007669"/>
    <property type="project" value="TreeGrafter"/>
</dbReference>
<evidence type="ECO:0000313" key="3">
    <source>
        <dbReference type="EMBL" id="MCA9386173.1"/>
    </source>
</evidence>
<dbReference type="EMBL" id="JAGQLH010000090">
    <property type="protein sequence ID" value="MCA9386173.1"/>
    <property type="molecule type" value="Genomic_DNA"/>
</dbReference>
<protein>
    <submittedName>
        <fullName evidence="3">M23 family metallopeptidase</fullName>
    </submittedName>
</protein>
<evidence type="ECO:0000259" key="2">
    <source>
        <dbReference type="Pfam" id="PF01551"/>
    </source>
</evidence>
<dbReference type="InterPro" id="IPR050570">
    <property type="entry name" value="Cell_wall_metabolism_enzyme"/>
</dbReference>
<reference evidence="3" key="2">
    <citation type="journal article" date="2021" name="Microbiome">
        <title>Successional dynamics and alternative stable states in a saline activated sludge microbial community over 9 years.</title>
        <authorList>
            <person name="Wang Y."/>
            <person name="Ye J."/>
            <person name="Ju F."/>
            <person name="Liu L."/>
            <person name="Boyd J.A."/>
            <person name="Deng Y."/>
            <person name="Parks D.H."/>
            <person name="Jiang X."/>
            <person name="Yin X."/>
            <person name="Woodcroft B.J."/>
            <person name="Tyson G.W."/>
            <person name="Hugenholtz P."/>
            <person name="Polz M.F."/>
            <person name="Zhang T."/>
        </authorList>
    </citation>
    <scope>NUCLEOTIDE SEQUENCE</scope>
    <source>
        <strain evidence="3">HKST-UBA11</strain>
    </source>
</reference>
<evidence type="ECO:0000313" key="4">
    <source>
        <dbReference type="Proteomes" id="UP000754563"/>
    </source>
</evidence>
<keyword evidence="1" id="KW-0732">Signal</keyword>